<dbReference type="Ensembl" id="ENSCMMT00000030424.1">
    <property type="protein sequence ID" value="ENSCMMP00000027893.1"/>
    <property type="gene ID" value="ENSCMMG00000017038.1"/>
</dbReference>
<dbReference type="GO" id="GO:0007631">
    <property type="term" value="P:feeding behavior"/>
    <property type="evidence" value="ECO:0007669"/>
    <property type="project" value="TreeGrafter"/>
</dbReference>
<reference evidence="3" key="2">
    <citation type="submission" date="2025-08" db="UniProtKB">
        <authorList>
            <consortium name="Ensembl"/>
        </authorList>
    </citation>
    <scope>IDENTIFICATION</scope>
</reference>
<feature type="region of interest" description="Disordered" evidence="1">
    <location>
        <begin position="179"/>
        <end position="209"/>
    </location>
</feature>
<reference evidence="3" key="3">
    <citation type="submission" date="2025-09" db="UniProtKB">
        <authorList>
            <consortium name="Ensembl"/>
        </authorList>
    </citation>
    <scope>IDENTIFICATION</scope>
</reference>
<evidence type="ECO:0008006" key="5">
    <source>
        <dbReference type="Google" id="ProtNLM"/>
    </source>
</evidence>
<dbReference type="InterPro" id="IPR026194">
    <property type="entry name" value="PrRP"/>
</dbReference>
<dbReference type="Proteomes" id="UP000694556">
    <property type="component" value="Chromosome 7"/>
</dbReference>
<keyword evidence="2" id="KW-0472">Membrane</keyword>
<keyword evidence="2" id="KW-1133">Transmembrane helix</keyword>
<dbReference type="GO" id="GO:0005184">
    <property type="term" value="F:neuropeptide hormone activity"/>
    <property type="evidence" value="ECO:0007669"/>
    <property type="project" value="TreeGrafter"/>
</dbReference>
<dbReference type="GO" id="GO:0043434">
    <property type="term" value="P:response to peptide hormone"/>
    <property type="evidence" value="ECO:0007669"/>
    <property type="project" value="TreeGrafter"/>
</dbReference>
<dbReference type="PANTHER" id="PTHR17206">
    <property type="entry name" value="PROLACTIN-RELEASING PEPTIDE"/>
    <property type="match status" value="1"/>
</dbReference>
<dbReference type="GO" id="GO:0031861">
    <property type="term" value="F:prolactin-releasing peptide receptor binding"/>
    <property type="evidence" value="ECO:0007669"/>
    <property type="project" value="TreeGrafter"/>
</dbReference>
<dbReference type="AlphaFoldDB" id="A0A8C3CZU5"/>
<dbReference type="GO" id="GO:0007186">
    <property type="term" value="P:G protein-coupled receptor signaling pathway"/>
    <property type="evidence" value="ECO:0007669"/>
    <property type="project" value="TreeGrafter"/>
</dbReference>
<sequence length="209" mass="22317">PRCLAGTPRCAPANATCPRPRDAVLTSVPLFFSSSPWARDEQGAPCPLHPVIVPTGLDFPGATRRRGRALSITTWSKPRGFLSVPPPSLCSRSHLGDRRRRVLGLSRRNGGGKKILLGMKLGAACLVCLLLACMALPAATTRVRSMAIRSKESSNPDIDPSWYTGRGIRPVGRFGRRRALGEGTQLGGGGLRPACAPLRPQPPRGERSA</sequence>
<evidence type="ECO:0000256" key="2">
    <source>
        <dbReference type="SAM" id="Phobius"/>
    </source>
</evidence>
<name>A0A8C3CZU5_CAIMO</name>
<reference evidence="3" key="1">
    <citation type="submission" date="2018-09" db="EMBL/GenBank/DDBJ databases">
        <title>Common duck and Muscovy duck high density SNP chip.</title>
        <authorList>
            <person name="Vignal A."/>
            <person name="Thebault N."/>
            <person name="Warren W.C."/>
        </authorList>
    </citation>
    <scope>NUCLEOTIDE SEQUENCE [LARGE SCALE GENOMIC DNA]</scope>
</reference>
<organism evidence="3 4">
    <name type="scientific">Cairina moschata</name>
    <name type="common">Muscovy duck</name>
    <dbReference type="NCBI Taxonomy" id="8855"/>
    <lineage>
        <taxon>Eukaryota</taxon>
        <taxon>Metazoa</taxon>
        <taxon>Chordata</taxon>
        <taxon>Craniata</taxon>
        <taxon>Vertebrata</taxon>
        <taxon>Euteleostomi</taxon>
        <taxon>Archelosauria</taxon>
        <taxon>Archosauria</taxon>
        <taxon>Dinosauria</taxon>
        <taxon>Saurischia</taxon>
        <taxon>Theropoda</taxon>
        <taxon>Coelurosauria</taxon>
        <taxon>Aves</taxon>
        <taxon>Neognathae</taxon>
        <taxon>Galloanserae</taxon>
        <taxon>Anseriformes</taxon>
        <taxon>Anatidae</taxon>
        <taxon>Anatinae</taxon>
        <taxon>Cairina</taxon>
    </lineage>
</organism>
<proteinExistence type="predicted"/>
<feature type="transmembrane region" description="Helical" evidence="2">
    <location>
        <begin position="115"/>
        <end position="139"/>
    </location>
</feature>
<evidence type="ECO:0000256" key="1">
    <source>
        <dbReference type="SAM" id="MobiDB-lite"/>
    </source>
</evidence>
<accession>A0A8C3CZU5</accession>
<keyword evidence="4" id="KW-1185">Reference proteome</keyword>
<evidence type="ECO:0000313" key="3">
    <source>
        <dbReference type="Ensembl" id="ENSCMMP00000027893.1"/>
    </source>
</evidence>
<keyword evidence="2" id="KW-0812">Transmembrane</keyword>
<dbReference type="PANTHER" id="PTHR17206:SF1">
    <property type="entry name" value="PROLACTIN-RELEASING PEPTIDE"/>
    <property type="match status" value="1"/>
</dbReference>
<evidence type="ECO:0000313" key="4">
    <source>
        <dbReference type="Proteomes" id="UP000694556"/>
    </source>
</evidence>
<dbReference type="Pfam" id="PF15172">
    <property type="entry name" value="Prolactin_RP"/>
    <property type="match status" value="1"/>
</dbReference>
<protein>
    <recommendedName>
        <fullName evidence="5">Prolactin releasing hormone</fullName>
    </recommendedName>
</protein>